<dbReference type="AlphaFoldDB" id="A0A7T8QWA3"/>
<protein>
    <recommendedName>
        <fullName evidence="1">Neurotransmitter-gated ion-channel ligand-binding domain-containing protein</fullName>
    </recommendedName>
</protein>
<evidence type="ECO:0000313" key="2">
    <source>
        <dbReference type="EMBL" id="QQP57393.1"/>
    </source>
</evidence>
<dbReference type="InterPro" id="IPR006202">
    <property type="entry name" value="Neur_chan_lig-bd"/>
</dbReference>
<dbReference type="InterPro" id="IPR036734">
    <property type="entry name" value="Neur_chan_lig-bd_sf"/>
</dbReference>
<keyword evidence="3" id="KW-1185">Reference proteome</keyword>
<sequence length="85" mass="10190">ARYDRQIRPHIGGPPLKVSVNFAIRSMGPVDEQKQLFLMDCYFRQYWTDPRLVYNSSNLNELPMNWQFLTKIWRPDTFIVNGKNR</sequence>
<dbReference type="SUPFAM" id="SSF63712">
    <property type="entry name" value="Nicotinic receptor ligand binding domain-like"/>
    <property type="match status" value="1"/>
</dbReference>
<evidence type="ECO:0000259" key="1">
    <source>
        <dbReference type="Pfam" id="PF02931"/>
    </source>
</evidence>
<reference evidence="3" key="1">
    <citation type="submission" date="2021-01" db="EMBL/GenBank/DDBJ databases">
        <title>Caligus Genome Assembly.</title>
        <authorList>
            <person name="Gallardo-Escarate C."/>
        </authorList>
    </citation>
    <scope>NUCLEOTIDE SEQUENCE [LARGE SCALE GENOMIC DNA]</scope>
</reference>
<dbReference type="Gene3D" id="2.70.170.10">
    <property type="entry name" value="Neurotransmitter-gated ion-channel ligand-binding domain"/>
    <property type="match status" value="1"/>
</dbReference>
<name>A0A7T8QWA3_CALRO</name>
<dbReference type="Pfam" id="PF02931">
    <property type="entry name" value="Neur_chan_LBD"/>
    <property type="match status" value="1"/>
</dbReference>
<dbReference type="GO" id="GO:0016020">
    <property type="term" value="C:membrane"/>
    <property type="evidence" value="ECO:0007669"/>
    <property type="project" value="InterPro"/>
</dbReference>
<accession>A0A7T8QWA3</accession>
<dbReference type="EMBL" id="CP045891">
    <property type="protein sequence ID" value="QQP57393.1"/>
    <property type="molecule type" value="Genomic_DNA"/>
</dbReference>
<dbReference type="GO" id="GO:0005230">
    <property type="term" value="F:extracellular ligand-gated monoatomic ion channel activity"/>
    <property type="evidence" value="ECO:0007669"/>
    <property type="project" value="InterPro"/>
</dbReference>
<dbReference type="PANTHER" id="PTHR18945">
    <property type="entry name" value="NEUROTRANSMITTER GATED ION CHANNEL"/>
    <property type="match status" value="1"/>
</dbReference>
<feature type="non-terminal residue" evidence="2">
    <location>
        <position position="1"/>
    </location>
</feature>
<proteinExistence type="predicted"/>
<dbReference type="OrthoDB" id="203862at2759"/>
<gene>
    <name evidence="2" type="ORF">FKW44_002366</name>
</gene>
<dbReference type="GO" id="GO:0004888">
    <property type="term" value="F:transmembrane signaling receptor activity"/>
    <property type="evidence" value="ECO:0007669"/>
    <property type="project" value="InterPro"/>
</dbReference>
<dbReference type="Proteomes" id="UP000595437">
    <property type="component" value="Chromosome 2"/>
</dbReference>
<evidence type="ECO:0000313" key="3">
    <source>
        <dbReference type="Proteomes" id="UP000595437"/>
    </source>
</evidence>
<feature type="domain" description="Neurotransmitter-gated ion-channel ligand-binding" evidence="1">
    <location>
        <begin position="2"/>
        <end position="83"/>
    </location>
</feature>
<dbReference type="InterPro" id="IPR006201">
    <property type="entry name" value="Neur_channel"/>
</dbReference>
<organism evidence="2 3">
    <name type="scientific">Caligus rogercresseyi</name>
    <name type="common">Sea louse</name>
    <dbReference type="NCBI Taxonomy" id="217165"/>
    <lineage>
        <taxon>Eukaryota</taxon>
        <taxon>Metazoa</taxon>
        <taxon>Ecdysozoa</taxon>
        <taxon>Arthropoda</taxon>
        <taxon>Crustacea</taxon>
        <taxon>Multicrustacea</taxon>
        <taxon>Hexanauplia</taxon>
        <taxon>Copepoda</taxon>
        <taxon>Siphonostomatoida</taxon>
        <taxon>Caligidae</taxon>
        <taxon>Caligus</taxon>
    </lineage>
</organism>